<protein>
    <submittedName>
        <fullName evidence="1">Phosphoglycerate mutase family protein</fullName>
    </submittedName>
</protein>
<proteinExistence type="predicted"/>
<dbReference type="AlphaFoldDB" id="A0AAE2ZMG8"/>
<evidence type="ECO:0000313" key="2">
    <source>
        <dbReference type="Proteomes" id="UP001196509"/>
    </source>
</evidence>
<reference evidence="1" key="1">
    <citation type="submission" date="2021-08" db="EMBL/GenBank/DDBJ databases">
        <title>Hoeflea bacterium WL0058 sp. nov., isolated from the sediment.</title>
        <authorList>
            <person name="Wang L."/>
            <person name="Zhang D."/>
        </authorList>
    </citation>
    <scope>NUCLEOTIDE SEQUENCE</scope>
    <source>
        <strain evidence="1">WL0058</strain>
    </source>
</reference>
<sequence>MPGVLRYLSHPQVAMETDIPVPEWKLSEIGKHRVKRIAGAPVLRATTRLVSSGETKAVETARIMALGIGLEVEIDDAMGENDRSATGFLPPAEFQDVANQFFREPYISVRGWERAIDAQSRIVRATLPYLKQADQGDILLVGHGGVGTLLYCHFADAPISRSFDQPNNGGGNYFTIAIDSFRAVHPWRRMEELLESVPCNREEATDRDIRWYGDN</sequence>
<dbReference type="Gene3D" id="3.40.50.1240">
    <property type="entry name" value="Phosphoglycerate mutase-like"/>
    <property type="match status" value="1"/>
</dbReference>
<dbReference type="Proteomes" id="UP001196509">
    <property type="component" value="Unassembled WGS sequence"/>
</dbReference>
<dbReference type="EMBL" id="JAICBX010000001">
    <property type="protein sequence ID" value="MBW8637033.1"/>
    <property type="molecule type" value="Genomic_DNA"/>
</dbReference>
<dbReference type="SUPFAM" id="SSF53254">
    <property type="entry name" value="Phosphoglycerate mutase-like"/>
    <property type="match status" value="1"/>
</dbReference>
<dbReference type="InterPro" id="IPR013078">
    <property type="entry name" value="His_Pase_superF_clade-1"/>
</dbReference>
<keyword evidence="2" id="KW-1185">Reference proteome</keyword>
<evidence type="ECO:0000313" key="1">
    <source>
        <dbReference type="EMBL" id="MBW8637033.1"/>
    </source>
</evidence>
<accession>A0AAE2ZMG8</accession>
<name>A0AAE2ZMG8_9HYPH</name>
<dbReference type="Pfam" id="PF00300">
    <property type="entry name" value="His_Phos_1"/>
    <property type="match status" value="1"/>
</dbReference>
<dbReference type="InterPro" id="IPR029033">
    <property type="entry name" value="His_PPase_superfam"/>
</dbReference>
<comment type="caution">
    <text evidence="1">The sequence shown here is derived from an EMBL/GenBank/DDBJ whole genome shotgun (WGS) entry which is preliminary data.</text>
</comment>
<organism evidence="1 2">
    <name type="scientific">Flavimaribacter sediminis</name>
    <dbReference type="NCBI Taxonomy" id="2865987"/>
    <lineage>
        <taxon>Bacteria</taxon>
        <taxon>Pseudomonadati</taxon>
        <taxon>Pseudomonadota</taxon>
        <taxon>Alphaproteobacteria</taxon>
        <taxon>Hyphomicrobiales</taxon>
        <taxon>Rhizobiaceae</taxon>
        <taxon>Flavimaribacter</taxon>
    </lineage>
</organism>
<gene>
    <name evidence="1" type="ORF">K1W69_07520</name>
</gene>
<dbReference type="RefSeq" id="WP_220227665.1">
    <property type="nucleotide sequence ID" value="NZ_JAICBX010000001.1"/>
</dbReference>